<protein>
    <submittedName>
        <fullName evidence="2">Uncharacterized protein</fullName>
    </submittedName>
</protein>
<accession>A0ABM7GMU9</accession>
<feature type="compositionally biased region" description="Polar residues" evidence="1">
    <location>
        <begin position="43"/>
        <end position="61"/>
    </location>
</feature>
<reference evidence="3" key="1">
    <citation type="journal article" date="2019" name="Microbiol. Resour. Announc.">
        <title>Complete Genome Sequence of Halomonas olivaria, a Moderately Halophilic Bacterium Isolated from Olive Processing Effluents, Obtained by Nanopore Sequencing.</title>
        <authorList>
            <person name="Nagata S."/>
            <person name="Ii K.M."/>
            <person name="Tsukimi T."/>
            <person name="Miura M.C."/>
            <person name="Galipon J."/>
            <person name="Arakawa K."/>
        </authorList>
    </citation>
    <scope>NUCLEOTIDE SEQUENCE [LARGE SCALE GENOMIC DNA]</scope>
    <source>
        <strain evidence="3">TYRC17</strain>
    </source>
</reference>
<feature type="region of interest" description="Disordered" evidence="1">
    <location>
        <begin position="33"/>
        <end position="61"/>
    </location>
</feature>
<keyword evidence="3" id="KW-1185">Reference proteome</keyword>
<evidence type="ECO:0000313" key="2">
    <source>
        <dbReference type="EMBL" id="BBI52315.1"/>
    </source>
</evidence>
<sequence length="61" mass="6814">MENATIRLVFAADIQPGLLKKVSYQRNEKLLGGKERKRLSENDMGTTMSSGRIKKISTTTT</sequence>
<name>A0ABM7GMU9_9GAMM</name>
<dbReference type="EMBL" id="AP019416">
    <property type="protein sequence ID" value="BBI52315.1"/>
    <property type="molecule type" value="Genomic_DNA"/>
</dbReference>
<dbReference type="Proteomes" id="UP000289555">
    <property type="component" value="Chromosome"/>
</dbReference>
<gene>
    <name evidence="2" type="ORF">HORIV_47360</name>
</gene>
<evidence type="ECO:0000256" key="1">
    <source>
        <dbReference type="SAM" id="MobiDB-lite"/>
    </source>
</evidence>
<evidence type="ECO:0000313" key="3">
    <source>
        <dbReference type="Proteomes" id="UP000289555"/>
    </source>
</evidence>
<organism evidence="2 3">
    <name type="scientific">Vreelandella olivaria</name>
    <dbReference type="NCBI Taxonomy" id="390919"/>
    <lineage>
        <taxon>Bacteria</taxon>
        <taxon>Pseudomonadati</taxon>
        <taxon>Pseudomonadota</taxon>
        <taxon>Gammaproteobacteria</taxon>
        <taxon>Oceanospirillales</taxon>
        <taxon>Halomonadaceae</taxon>
        <taxon>Vreelandella</taxon>
    </lineage>
</organism>
<proteinExistence type="predicted"/>